<dbReference type="GO" id="GO:0016020">
    <property type="term" value="C:membrane"/>
    <property type="evidence" value="ECO:0007669"/>
    <property type="project" value="GOC"/>
</dbReference>
<evidence type="ECO:0000256" key="4">
    <source>
        <dbReference type="RuleBase" id="RU361188"/>
    </source>
</evidence>
<dbReference type="Gene3D" id="3.20.20.80">
    <property type="entry name" value="Glycosidases"/>
    <property type="match status" value="1"/>
</dbReference>
<evidence type="ECO:0000313" key="8">
    <source>
        <dbReference type="EMBL" id="MDQ0336774.1"/>
    </source>
</evidence>
<dbReference type="GO" id="GO:0006680">
    <property type="term" value="P:glucosylceramide catabolic process"/>
    <property type="evidence" value="ECO:0007669"/>
    <property type="project" value="TreeGrafter"/>
</dbReference>
<evidence type="ECO:0000256" key="1">
    <source>
        <dbReference type="ARBA" id="ARBA00005382"/>
    </source>
</evidence>
<evidence type="ECO:0000256" key="3">
    <source>
        <dbReference type="ARBA" id="ARBA00022801"/>
    </source>
</evidence>
<dbReference type="InterPro" id="IPR033453">
    <property type="entry name" value="Glyco_hydro_30_TIM-barrel"/>
</dbReference>
<dbReference type="AlphaFoldDB" id="A0A9X0YPI7"/>
<dbReference type="EC" id="3.2.1.45" evidence="7"/>
<comment type="caution">
    <text evidence="7">The sequence shown here is derived from an EMBL/GenBank/DDBJ whole genome shotgun (WGS) entry which is preliminary data.</text>
</comment>
<dbReference type="Proteomes" id="UP001231587">
    <property type="component" value="Unassembled WGS sequence"/>
</dbReference>
<evidence type="ECO:0000259" key="6">
    <source>
        <dbReference type="Pfam" id="PF17189"/>
    </source>
</evidence>
<dbReference type="Pfam" id="PF17189">
    <property type="entry name" value="Glyco_hydro_30C"/>
    <property type="match status" value="1"/>
</dbReference>
<dbReference type="Pfam" id="PF02055">
    <property type="entry name" value="Glyco_hydro_30"/>
    <property type="match status" value="1"/>
</dbReference>
<dbReference type="InterPro" id="IPR001139">
    <property type="entry name" value="Glyco_hydro_30"/>
</dbReference>
<keyword evidence="2" id="KW-0732">Signal</keyword>
<evidence type="ECO:0000259" key="5">
    <source>
        <dbReference type="Pfam" id="PF02055"/>
    </source>
</evidence>
<organism evidence="7 9">
    <name type="scientific">Formosa algae</name>
    <dbReference type="NCBI Taxonomy" id="225843"/>
    <lineage>
        <taxon>Bacteria</taxon>
        <taxon>Pseudomonadati</taxon>
        <taxon>Bacteroidota</taxon>
        <taxon>Flavobacteriia</taxon>
        <taxon>Flavobacteriales</taxon>
        <taxon>Flavobacteriaceae</taxon>
        <taxon>Formosa</taxon>
    </lineage>
</organism>
<evidence type="ECO:0000313" key="7">
    <source>
        <dbReference type="EMBL" id="MBP1841304.1"/>
    </source>
</evidence>
<comment type="similarity">
    <text evidence="1 4">Belongs to the glycosyl hydrolase 30 family.</text>
</comment>
<sequence>MYIFMNHPFTFLLIAVLMVKCSSSETTSDDVNVIPPDTNTSYSNVDLYVTKADQSELFQLQSTKVPAYSDNSNFSIDVDPEITYQEMDGFGYSLTGGSAEHLHNMSDAARTEILDDLFNANQTGVSYLRISIGASDLDAEAFSYNDLADGETDINLTQFSIAKDQDHLIPILKEILAINPDIKLMGSPWSAPTWMKTNGNSIGGSLKPEYYAVYAKYFVKYLQAYQAEGITIDAITVQNEPLHDGNNPSMYMEALDQAEFVKHYLGPEFEAYNLETKIVVWDHNADNPSYPITIFSDPEANAYVDGSAFHLYNGSIENLSTVHNAYPDKNLYFTEQWVGVNSDFDDNLLWHTRELIIGATRNWCKTVLEWNLASDSNLEPHTDGGCTECLGALTIDGDTVKKNVAYYIIAHASKFVRPGSVRIQSNYHTDLPNVAFKTPTGNVVVIVVNNTSVNKSFNINTPTESISTALDAGSVGTYIW</sequence>
<dbReference type="Proteomes" id="UP001138672">
    <property type="component" value="Unassembled WGS sequence"/>
</dbReference>
<dbReference type="EMBL" id="JAUSUU010000011">
    <property type="protein sequence ID" value="MDQ0336774.1"/>
    <property type="molecule type" value="Genomic_DNA"/>
</dbReference>
<reference evidence="7" key="1">
    <citation type="submission" date="2021-03" db="EMBL/GenBank/DDBJ databases">
        <title>Genomic Encyclopedia of Type Strains, Phase IV (KMG-IV): sequencing the most valuable type-strain genomes for metagenomic binning, comparative biology and taxonomic classification.</title>
        <authorList>
            <person name="Goeker M."/>
        </authorList>
    </citation>
    <scope>NUCLEOTIDE SEQUENCE</scope>
    <source>
        <strain evidence="7">DSM 15523</strain>
        <strain evidence="8 10">DSM 16476</strain>
    </source>
</reference>
<evidence type="ECO:0000256" key="2">
    <source>
        <dbReference type="ARBA" id="ARBA00022729"/>
    </source>
</evidence>
<dbReference type="Gene3D" id="2.60.40.1180">
    <property type="entry name" value="Golgi alpha-mannosidase II"/>
    <property type="match status" value="1"/>
</dbReference>
<gene>
    <name evidence="7" type="ORF">J2Z56_003236</name>
    <name evidence="8" type="ORF">J2Z57_003231</name>
</gene>
<evidence type="ECO:0000313" key="10">
    <source>
        <dbReference type="Proteomes" id="UP001231587"/>
    </source>
</evidence>
<proteinExistence type="inferred from homology"/>
<dbReference type="PANTHER" id="PTHR11069">
    <property type="entry name" value="GLUCOSYLCERAMIDASE"/>
    <property type="match status" value="1"/>
</dbReference>
<dbReference type="GO" id="GO:0004348">
    <property type="term" value="F:glucosylceramidase activity"/>
    <property type="evidence" value="ECO:0007669"/>
    <property type="project" value="UniProtKB-EC"/>
</dbReference>
<evidence type="ECO:0000313" key="9">
    <source>
        <dbReference type="Proteomes" id="UP001138672"/>
    </source>
</evidence>
<dbReference type="InterPro" id="IPR017853">
    <property type="entry name" value="GH"/>
</dbReference>
<feature type="domain" description="Glycosyl hydrolase family 30 beta sandwich" evidence="6">
    <location>
        <begin position="419"/>
        <end position="478"/>
    </location>
</feature>
<keyword evidence="10" id="KW-1185">Reference proteome</keyword>
<keyword evidence="3 4" id="KW-0378">Hydrolase</keyword>
<dbReference type="PANTHER" id="PTHR11069:SF23">
    <property type="entry name" value="LYSOSOMAL ACID GLUCOSYLCERAMIDASE"/>
    <property type="match status" value="1"/>
</dbReference>
<accession>A0A9X0YPI7</accession>
<keyword evidence="4 7" id="KW-0326">Glycosidase</keyword>
<dbReference type="RefSeq" id="WP_232301648.1">
    <property type="nucleotide sequence ID" value="NZ_JAGGJQ010000010.1"/>
</dbReference>
<dbReference type="InterPro" id="IPR033452">
    <property type="entry name" value="GH30_C"/>
</dbReference>
<feature type="domain" description="Glycosyl hydrolase family 30 TIM-barrel" evidence="5">
    <location>
        <begin position="88"/>
        <end position="416"/>
    </location>
</feature>
<name>A0A9X0YPI7_9FLAO</name>
<dbReference type="PRINTS" id="PR00843">
    <property type="entry name" value="GLHYDRLASE30"/>
</dbReference>
<dbReference type="EMBL" id="JAGGJQ010000010">
    <property type="protein sequence ID" value="MBP1841304.1"/>
    <property type="molecule type" value="Genomic_DNA"/>
</dbReference>
<dbReference type="SUPFAM" id="SSF51445">
    <property type="entry name" value="(Trans)glycosidases"/>
    <property type="match status" value="1"/>
</dbReference>
<dbReference type="InterPro" id="IPR013780">
    <property type="entry name" value="Glyco_hydro_b"/>
</dbReference>
<protein>
    <submittedName>
        <fullName evidence="7">Glucosylceramidase</fullName>
        <ecNumber evidence="7">3.2.1.45</ecNumber>
    </submittedName>
</protein>